<feature type="transmembrane region" description="Helical" evidence="6">
    <location>
        <begin position="51"/>
        <end position="71"/>
    </location>
</feature>
<dbReference type="CDD" id="cd17324">
    <property type="entry name" value="MFS_NepI_like"/>
    <property type="match status" value="1"/>
</dbReference>
<dbReference type="InterPro" id="IPR011701">
    <property type="entry name" value="MFS"/>
</dbReference>
<dbReference type="PROSITE" id="PS50850">
    <property type="entry name" value="MFS"/>
    <property type="match status" value="1"/>
</dbReference>
<dbReference type="GO" id="GO:0022857">
    <property type="term" value="F:transmembrane transporter activity"/>
    <property type="evidence" value="ECO:0007669"/>
    <property type="project" value="InterPro"/>
</dbReference>
<dbReference type="PANTHER" id="PTHR43124:SF3">
    <property type="entry name" value="CHLORAMPHENICOL EFFLUX PUMP RV0191"/>
    <property type="match status" value="1"/>
</dbReference>
<dbReference type="Pfam" id="PF07690">
    <property type="entry name" value="MFS_1"/>
    <property type="match status" value="1"/>
</dbReference>
<feature type="transmembrane region" description="Helical" evidence="6">
    <location>
        <begin position="207"/>
        <end position="228"/>
    </location>
</feature>
<keyword evidence="3 6" id="KW-0812">Transmembrane</keyword>
<evidence type="ECO:0000256" key="6">
    <source>
        <dbReference type="SAM" id="Phobius"/>
    </source>
</evidence>
<gene>
    <name evidence="8" type="ORF">BTW07_06745</name>
</gene>
<feature type="domain" description="Major facilitator superfamily (MFS) profile" evidence="7">
    <location>
        <begin position="13"/>
        <end position="383"/>
    </location>
</feature>
<reference evidence="8 9" key="1">
    <citation type="submission" date="2016-12" db="EMBL/GenBank/DDBJ databases">
        <title>Draft genome sequences of strains Salinicola socius SMB35, Salinicola sp. MH3R3-1 and Chromohalobacter sp. SMB17 from the Verkhnekamsk potash mining region of Russia.</title>
        <authorList>
            <person name="Mavrodi D.V."/>
            <person name="Olsson B.E."/>
            <person name="Korsakova E.S."/>
            <person name="Pyankova A."/>
            <person name="Mavrodi O.V."/>
            <person name="Plotnikova E.G."/>
        </authorList>
    </citation>
    <scope>NUCLEOTIDE SEQUENCE [LARGE SCALE GENOMIC DNA]</scope>
    <source>
        <strain evidence="8 9">SMB35</strain>
    </source>
</reference>
<evidence type="ECO:0000256" key="5">
    <source>
        <dbReference type="ARBA" id="ARBA00023136"/>
    </source>
</evidence>
<evidence type="ECO:0000313" key="9">
    <source>
        <dbReference type="Proteomes" id="UP000186878"/>
    </source>
</evidence>
<sequence length="386" mass="39940">MSGAARNPLPIMGLIALSTTAFLTILTETMPAALMPPMTEALGVSSAQVGMLVSIYALASAAAAIPIVAVTRRLPRRMLYIILVLSFAAANAVTAFSTSYWLTMASRVLAGLAAGVIWPVICGYAIRLVDPGQMGRAVAITLGGSTVAMVAGLPIGTALGEALGWRFSFGILSVLALILIAWVMIVVPPVEGDAKREQGSVMEVLRLPGLIPILGATLFTILAHYTLYTYMAPLTEALQLPGGVARGLLLFGGGALLGVLLAGRLVDVWQRRLALSALTCGGIMMVLLMTGPQWLIASVAVLLWGASFGAMPTVFQSAVGRVSGKSAELATAMLTTIYNLGIFAGGAIGGGLLSLGNVGALEIFSLLMLLVSFSIVGLNRRQAFPG</sequence>
<feature type="transmembrane region" description="Helical" evidence="6">
    <location>
        <begin position="273"/>
        <end position="289"/>
    </location>
</feature>
<dbReference type="EMBL" id="MSDO01000007">
    <property type="protein sequence ID" value="OLO04916.1"/>
    <property type="molecule type" value="Genomic_DNA"/>
</dbReference>
<dbReference type="STRING" id="404433.BTW07_06745"/>
<proteinExistence type="predicted"/>
<dbReference type="PANTHER" id="PTHR43124">
    <property type="entry name" value="PURINE EFFLUX PUMP PBUE"/>
    <property type="match status" value="1"/>
</dbReference>
<dbReference type="InterPro" id="IPR050189">
    <property type="entry name" value="MFS_Efflux_Transporters"/>
</dbReference>
<evidence type="ECO:0000256" key="1">
    <source>
        <dbReference type="ARBA" id="ARBA00004651"/>
    </source>
</evidence>
<evidence type="ECO:0000313" key="8">
    <source>
        <dbReference type="EMBL" id="OLO04916.1"/>
    </source>
</evidence>
<keyword evidence="2" id="KW-1003">Cell membrane</keyword>
<feature type="transmembrane region" description="Helical" evidence="6">
    <location>
        <begin position="108"/>
        <end position="126"/>
    </location>
</feature>
<dbReference type="OrthoDB" id="2810795at2"/>
<feature type="transmembrane region" description="Helical" evidence="6">
    <location>
        <begin position="327"/>
        <end position="352"/>
    </location>
</feature>
<evidence type="ECO:0000259" key="7">
    <source>
        <dbReference type="PROSITE" id="PS50850"/>
    </source>
</evidence>
<feature type="transmembrane region" description="Helical" evidence="6">
    <location>
        <begin position="295"/>
        <end position="315"/>
    </location>
</feature>
<keyword evidence="4 6" id="KW-1133">Transmembrane helix</keyword>
<dbReference type="AlphaFoldDB" id="A0A1Q8SU33"/>
<dbReference type="GO" id="GO:0005886">
    <property type="term" value="C:plasma membrane"/>
    <property type="evidence" value="ECO:0007669"/>
    <property type="project" value="UniProtKB-SubCell"/>
</dbReference>
<dbReference type="InterPro" id="IPR036259">
    <property type="entry name" value="MFS_trans_sf"/>
</dbReference>
<feature type="transmembrane region" description="Helical" evidence="6">
    <location>
        <begin position="138"/>
        <end position="159"/>
    </location>
</feature>
<evidence type="ECO:0000256" key="4">
    <source>
        <dbReference type="ARBA" id="ARBA00022989"/>
    </source>
</evidence>
<comment type="subcellular location">
    <subcellularLocation>
        <location evidence="1">Cell membrane</location>
        <topology evidence="1">Multi-pass membrane protein</topology>
    </subcellularLocation>
</comment>
<dbReference type="RefSeq" id="WP_075569406.1">
    <property type="nucleotide sequence ID" value="NZ_MSDO01000007.1"/>
</dbReference>
<organism evidence="8 9">
    <name type="scientific">Salinicola socius</name>
    <dbReference type="NCBI Taxonomy" id="404433"/>
    <lineage>
        <taxon>Bacteria</taxon>
        <taxon>Pseudomonadati</taxon>
        <taxon>Pseudomonadota</taxon>
        <taxon>Gammaproteobacteria</taxon>
        <taxon>Oceanospirillales</taxon>
        <taxon>Halomonadaceae</taxon>
        <taxon>Salinicola</taxon>
    </lineage>
</organism>
<comment type="caution">
    <text evidence="8">The sequence shown here is derived from an EMBL/GenBank/DDBJ whole genome shotgun (WGS) entry which is preliminary data.</text>
</comment>
<dbReference type="Gene3D" id="1.20.1250.20">
    <property type="entry name" value="MFS general substrate transporter like domains"/>
    <property type="match status" value="1"/>
</dbReference>
<protein>
    <recommendedName>
        <fullName evidence="7">Major facilitator superfamily (MFS) profile domain-containing protein</fullName>
    </recommendedName>
</protein>
<feature type="transmembrane region" description="Helical" evidence="6">
    <location>
        <begin position="358"/>
        <end position="378"/>
    </location>
</feature>
<dbReference type="SUPFAM" id="SSF103473">
    <property type="entry name" value="MFS general substrate transporter"/>
    <property type="match status" value="1"/>
</dbReference>
<dbReference type="InterPro" id="IPR020846">
    <property type="entry name" value="MFS_dom"/>
</dbReference>
<feature type="transmembrane region" description="Helical" evidence="6">
    <location>
        <begin position="248"/>
        <end position="266"/>
    </location>
</feature>
<keyword evidence="5 6" id="KW-0472">Membrane</keyword>
<dbReference type="Proteomes" id="UP000186878">
    <property type="component" value="Unassembled WGS sequence"/>
</dbReference>
<feature type="transmembrane region" description="Helical" evidence="6">
    <location>
        <begin position="78"/>
        <end position="102"/>
    </location>
</feature>
<keyword evidence="9" id="KW-1185">Reference proteome</keyword>
<accession>A0A1Q8SU33</accession>
<name>A0A1Q8SU33_9GAMM</name>
<feature type="transmembrane region" description="Helical" evidence="6">
    <location>
        <begin position="165"/>
        <end position="187"/>
    </location>
</feature>
<evidence type="ECO:0000256" key="3">
    <source>
        <dbReference type="ARBA" id="ARBA00022692"/>
    </source>
</evidence>
<evidence type="ECO:0000256" key="2">
    <source>
        <dbReference type="ARBA" id="ARBA00022475"/>
    </source>
</evidence>